<feature type="transmembrane region" description="Helical" evidence="10">
    <location>
        <begin position="206"/>
        <end position="222"/>
    </location>
</feature>
<accession>A0A848LRY8</accession>
<dbReference type="Pfam" id="PF00672">
    <property type="entry name" value="HAMP"/>
    <property type="match status" value="1"/>
</dbReference>
<dbReference type="Gene3D" id="6.10.340.10">
    <property type="match status" value="1"/>
</dbReference>
<evidence type="ECO:0000256" key="8">
    <source>
        <dbReference type="ARBA" id="ARBA00023136"/>
    </source>
</evidence>
<keyword evidence="10" id="KW-0812">Transmembrane</keyword>
<dbReference type="PANTHER" id="PTHR43711">
    <property type="entry name" value="TWO-COMPONENT HISTIDINE KINASE"/>
    <property type="match status" value="1"/>
</dbReference>
<evidence type="ECO:0000256" key="10">
    <source>
        <dbReference type="SAM" id="Phobius"/>
    </source>
</evidence>
<feature type="transmembrane region" description="Helical" evidence="10">
    <location>
        <begin position="175"/>
        <end position="194"/>
    </location>
</feature>
<dbReference type="InterPro" id="IPR036890">
    <property type="entry name" value="HATPase_C_sf"/>
</dbReference>
<feature type="transmembrane region" description="Helical" evidence="10">
    <location>
        <begin position="527"/>
        <end position="550"/>
    </location>
</feature>
<evidence type="ECO:0000313" key="14">
    <source>
        <dbReference type="Proteomes" id="UP000518300"/>
    </source>
</evidence>
<feature type="transmembrane region" description="Helical" evidence="10">
    <location>
        <begin position="144"/>
        <end position="163"/>
    </location>
</feature>
<evidence type="ECO:0000256" key="5">
    <source>
        <dbReference type="ARBA" id="ARBA00022679"/>
    </source>
</evidence>
<keyword evidence="8 10" id="KW-0472">Membrane</keyword>
<dbReference type="GO" id="GO:0016020">
    <property type="term" value="C:membrane"/>
    <property type="evidence" value="ECO:0007669"/>
    <property type="project" value="UniProtKB-SubCell"/>
</dbReference>
<dbReference type="GO" id="GO:0000155">
    <property type="term" value="F:phosphorelay sensor kinase activity"/>
    <property type="evidence" value="ECO:0007669"/>
    <property type="project" value="InterPro"/>
</dbReference>
<keyword evidence="5" id="KW-0808">Transferase</keyword>
<feature type="domain" description="Histidine kinase" evidence="11">
    <location>
        <begin position="618"/>
        <end position="842"/>
    </location>
</feature>
<comment type="catalytic activity">
    <reaction evidence="1">
        <text>ATP + protein L-histidine = ADP + protein N-phospho-L-histidine.</text>
        <dbReference type="EC" id="2.7.13.3"/>
    </reaction>
</comment>
<keyword evidence="6" id="KW-0418">Kinase</keyword>
<dbReference type="EMBL" id="JABBJJ010000230">
    <property type="protein sequence ID" value="NMO20204.1"/>
    <property type="molecule type" value="Genomic_DNA"/>
</dbReference>
<comment type="subcellular location">
    <subcellularLocation>
        <location evidence="2">Membrane</location>
    </subcellularLocation>
</comment>
<evidence type="ECO:0000256" key="3">
    <source>
        <dbReference type="ARBA" id="ARBA00012438"/>
    </source>
</evidence>
<evidence type="ECO:0000256" key="1">
    <source>
        <dbReference type="ARBA" id="ARBA00000085"/>
    </source>
</evidence>
<dbReference type="EC" id="2.7.13.3" evidence="3"/>
<dbReference type="Gene3D" id="1.10.287.130">
    <property type="match status" value="1"/>
</dbReference>
<gene>
    <name evidence="13" type="ORF">HG543_35895</name>
</gene>
<organism evidence="13 14">
    <name type="scientific">Pyxidicoccus fallax</name>
    <dbReference type="NCBI Taxonomy" id="394095"/>
    <lineage>
        <taxon>Bacteria</taxon>
        <taxon>Pseudomonadati</taxon>
        <taxon>Myxococcota</taxon>
        <taxon>Myxococcia</taxon>
        <taxon>Myxococcales</taxon>
        <taxon>Cystobacterineae</taxon>
        <taxon>Myxococcaceae</taxon>
        <taxon>Pyxidicoccus</taxon>
    </lineage>
</organism>
<feature type="region of interest" description="Disordered" evidence="9">
    <location>
        <begin position="839"/>
        <end position="860"/>
    </location>
</feature>
<evidence type="ECO:0000256" key="2">
    <source>
        <dbReference type="ARBA" id="ARBA00004370"/>
    </source>
</evidence>
<evidence type="ECO:0000256" key="7">
    <source>
        <dbReference type="ARBA" id="ARBA00023012"/>
    </source>
</evidence>
<dbReference type="InterPro" id="IPR003594">
    <property type="entry name" value="HATPase_dom"/>
</dbReference>
<dbReference type="InterPro" id="IPR036097">
    <property type="entry name" value="HisK_dim/P_sf"/>
</dbReference>
<dbReference type="AlphaFoldDB" id="A0A848LRY8"/>
<feature type="transmembrane region" description="Helical" evidence="10">
    <location>
        <begin position="260"/>
        <end position="283"/>
    </location>
</feature>
<evidence type="ECO:0000256" key="9">
    <source>
        <dbReference type="SAM" id="MobiDB-lite"/>
    </source>
</evidence>
<feature type="transmembrane region" description="Helical" evidence="10">
    <location>
        <begin position="62"/>
        <end position="85"/>
    </location>
</feature>
<feature type="transmembrane region" description="Helical" evidence="10">
    <location>
        <begin position="30"/>
        <end position="50"/>
    </location>
</feature>
<dbReference type="Proteomes" id="UP000518300">
    <property type="component" value="Unassembled WGS sequence"/>
</dbReference>
<name>A0A848LRY8_9BACT</name>
<dbReference type="Pfam" id="PF02518">
    <property type="entry name" value="HATPase_c"/>
    <property type="match status" value="1"/>
</dbReference>
<evidence type="ECO:0000259" key="11">
    <source>
        <dbReference type="PROSITE" id="PS50109"/>
    </source>
</evidence>
<dbReference type="InterPro" id="IPR005467">
    <property type="entry name" value="His_kinase_dom"/>
</dbReference>
<feature type="compositionally biased region" description="Polar residues" evidence="9">
    <location>
        <begin position="848"/>
        <end position="860"/>
    </location>
</feature>
<dbReference type="PROSITE" id="PS50885">
    <property type="entry name" value="HAMP"/>
    <property type="match status" value="1"/>
</dbReference>
<evidence type="ECO:0000256" key="4">
    <source>
        <dbReference type="ARBA" id="ARBA00022553"/>
    </source>
</evidence>
<dbReference type="CDD" id="cd00082">
    <property type="entry name" value="HisKA"/>
    <property type="match status" value="1"/>
</dbReference>
<evidence type="ECO:0000259" key="12">
    <source>
        <dbReference type="PROSITE" id="PS50885"/>
    </source>
</evidence>
<dbReference type="InterPro" id="IPR004358">
    <property type="entry name" value="Sig_transdc_His_kin-like_C"/>
</dbReference>
<sequence length="860" mass="93502">MSPAARESGKMSSSLFSQPEAPASPFPLPLTWPAALVGLIFGVMMTYVPYEFRMAPFRPLYPYVRLLGLTYLAGSISLMGAMLYPRSPRWLDVAGRLTLGSAMALYWWVLNVLPGSLTGIVLYPLLFGGLILEAWPAMRRRPMLRAFAALTGTTFGVALLAVPERFPVSVYAHLYPLRPLVGAIFTLAGLGLLWPSGRLHARLPHLLMGVLAVPFALLAYALGRGASWLGASVYAVLTLACVAQALDWRPRAPRTVGWKLLRGLAFAGFVPLLALGGLAAFLAQRAIEQQVRDDTQRAAVGEADFLRRYLDDARESLDLMLESPGFRAAFASGERARLQPYLRNLAAQARAFDAALAVDASGAVLATSPGVEDWHLSPHTFLSGALAHGGAEVSVPFTRPPGDRPLVAVTRPFEHDGELHGMLVGLLSLERLSEATTPASRRFRVQVLDRRGLKVLRDTASSSALLGEAHLPDELSAELARTGGGVMEVFDEADRRILAAEAPVEDTAWSVVVTQELAVAYAAITRMSAAVVGLVVFGVMLALALSQLVARDVIRRLDALREATSALAAGDLERRVEVEEDDELGELGRSFNEMAARTGDAQEELKDAVRAREQFISVASHELRTPLTPLKGFASLTLQWLEKSGDHFPERERLLKALRSMARQTERLGRLVDDLLDTTRIQGGRFELERQRADLVPLLHEVVERFELRGESGITFELHTPGHAVEGDWDAPRLDQVLTNLVSNAVRYSPQGGTVRVSLEEEAHHVVVHVKDEGIGIPPESLAGLFRPFARASNAQARHYGGLGLGLFICREIVERHGGTIWVESPGAQRGSCFHVRLPRHTPAPVPSESSTDASSAHAA</sequence>
<dbReference type="SMART" id="SM00387">
    <property type="entry name" value="HATPase_c"/>
    <property type="match status" value="1"/>
</dbReference>
<dbReference type="SMART" id="SM00304">
    <property type="entry name" value="HAMP"/>
    <property type="match status" value="1"/>
</dbReference>
<keyword evidence="7" id="KW-0902">Two-component regulatory system</keyword>
<proteinExistence type="predicted"/>
<dbReference type="CDD" id="cd00075">
    <property type="entry name" value="HATPase"/>
    <property type="match status" value="1"/>
</dbReference>
<keyword evidence="4" id="KW-0597">Phosphoprotein</keyword>
<evidence type="ECO:0000256" key="6">
    <source>
        <dbReference type="ARBA" id="ARBA00022777"/>
    </source>
</evidence>
<dbReference type="SUPFAM" id="SSF158472">
    <property type="entry name" value="HAMP domain-like"/>
    <property type="match status" value="1"/>
</dbReference>
<evidence type="ECO:0000313" key="13">
    <source>
        <dbReference type="EMBL" id="NMO20204.1"/>
    </source>
</evidence>
<comment type="caution">
    <text evidence="13">The sequence shown here is derived from an EMBL/GenBank/DDBJ whole genome shotgun (WGS) entry which is preliminary data.</text>
</comment>
<dbReference type="CDD" id="cd06225">
    <property type="entry name" value="HAMP"/>
    <property type="match status" value="1"/>
</dbReference>
<dbReference type="InterPro" id="IPR003661">
    <property type="entry name" value="HisK_dim/P_dom"/>
</dbReference>
<dbReference type="CDD" id="cd18773">
    <property type="entry name" value="PDC1_HK_sensor"/>
    <property type="match status" value="1"/>
</dbReference>
<dbReference type="Pfam" id="PF00512">
    <property type="entry name" value="HisKA"/>
    <property type="match status" value="1"/>
</dbReference>
<dbReference type="FunFam" id="3.30.565.10:FF:000006">
    <property type="entry name" value="Sensor histidine kinase WalK"/>
    <property type="match status" value="1"/>
</dbReference>
<dbReference type="PRINTS" id="PR00344">
    <property type="entry name" value="BCTRLSENSOR"/>
</dbReference>
<reference evidence="13 14" key="1">
    <citation type="submission" date="2020-04" db="EMBL/GenBank/DDBJ databases">
        <title>Draft genome of Pyxidicoccus fallax type strain.</title>
        <authorList>
            <person name="Whitworth D.E."/>
        </authorList>
    </citation>
    <scope>NUCLEOTIDE SEQUENCE [LARGE SCALE GENOMIC DNA]</scope>
    <source>
        <strain evidence="13 14">DSM 14698</strain>
    </source>
</reference>
<dbReference type="InterPro" id="IPR003660">
    <property type="entry name" value="HAMP_dom"/>
</dbReference>
<dbReference type="Gene3D" id="3.30.565.10">
    <property type="entry name" value="Histidine kinase-like ATPase, C-terminal domain"/>
    <property type="match status" value="1"/>
</dbReference>
<dbReference type="InterPro" id="IPR050736">
    <property type="entry name" value="Sensor_HK_Regulatory"/>
</dbReference>
<feature type="domain" description="HAMP" evidence="12">
    <location>
        <begin position="551"/>
        <end position="603"/>
    </location>
</feature>
<dbReference type="PANTHER" id="PTHR43711:SF1">
    <property type="entry name" value="HISTIDINE KINASE 1"/>
    <property type="match status" value="1"/>
</dbReference>
<dbReference type="SUPFAM" id="SSF55874">
    <property type="entry name" value="ATPase domain of HSP90 chaperone/DNA topoisomerase II/histidine kinase"/>
    <property type="match status" value="1"/>
</dbReference>
<protein>
    <recommendedName>
        <fullName evidence="3">histidine kinase</fullName>
        <ecNumber evidence="3">2.7.13.3</ecNumber>
    </recommendedName>
</protein>
<dbReference type="SMART" id="SM00388">
    <property type="entry name" value="HisKA"/>
    <property type="match status" value="1"/>
</dbReference>
<feature type="transmembrane region" description="Helical" evidence="10">
    <location>
        <begin position="105"/>
        <end position="132"/>
    </location>
</feature>
<keyword evidence="10" id="KW-1133">Transmembrane helix</keyword>
<dbReference type="PROSITE" id="PS50109">
    <property type="entry name" value="HIS_KIN"/>
    <property type="match status" value="1"/>
</dbReference>
<dbReference type="FunFam" id="1.10.287.130:FF:000001">
    <property type="entry name" value="Two-component sensor histidine kinase"/>
    <property type="match status" value="1"/>
</dbReference>
<keyword evidence="14" id="KW-1185">Reference proteome</keyword>
<dbReference type="Gene3D" id="3.30.450.20">
    <property type="entry name" value="PAS domain"/>
    <property type="match status" value="1"/>
</dbReference>
<dbReference type="SUPFAM" id="SSF47384">
    <property type="entry name" value="Homodimeric domain of signal transducing histidine kinase"/>
    <property type="match status" value="1"/>
</dbReference>